<protein>
    <submittedName>
        <fullName evidence="3">Myosin-rhogap-like protein</fullName>
    </submittedName>
</protein>
<feature type="region of interest" description="Disordered" evidence="1">
    <location>
        <begin position="414"/>
        <end position="452"/>
    </location>
</feature>
<feature type="region of interest" description="Disordered" evidence="1">
    <location>
        <begin position="326"/>
        <end position="389"/>
    </location>
</feature>
<sequence length="617" mass="65773">MASSTRINSSTAKTLMVIWLMVAVVPSQQRPSEEVSSVKPNSWIIQSPVKRPLPGLVGIGLPPGGILLMTMEPNATIKETQPEQQQQTTELTSTAVPSVPATEVTSESALVTEIPFVSQSPMTSADVEEVAVTDTLSTSSIGTAAINEVSSSPTLQLETATQEILSEETESLSDQTPTTEPVTDAADVVVKLEIDAAPVMEALKVASEISQTTVEPIELTTTKEDEMTTAGSAVTFSEEASLPAEPSYDEPHSIGEDQEQTDESDSNLITTTTEMVIGDVVNDEDVTMEADSTTTSGTEHSIPHSSEPTTPYHVIGDSYWDIYGHHEKDSTTTSTTTEPPTTLGEKLSDEDVTTEEEPVVTSGPSELFDSSTESGSGAGSDETSTDAGSGAILSTEVGVEWSLYGAQSGFGASPDDAWGAPPDVAADPSVSLDSEVTTDSSRSEAEGPAVTEVAETEAHEFLVITTEVIPEDPGLGDAVTEIENIDLGLESNTNSSSSSSLMAAPPAVTKNVRNSRSLLSKEEDVEEEDATEVVAKVADDLEKSGDEEARQYSRPYPIRNGMLPGGRPGFRPSIDRHDQNFRPEYEANNFNVISRTYDYCYTMWCKFKTTLSRIGLL</sequence>
<evidence type="ECO:0000313" key="3">
    <source>
        <dbReference type="EMBL" id="KZS09123.1"/>
    </source>
</evidence>
<evidence type="ECO:0000313" key="4">
    <source>
        <dbReference type="Proteomes" id="UP000076858"/>
    </source>
</evidence>
<feature type="compositionally biased region" description="Polar residues" evidence="1">
    <location>
        <begin position="362"/>
        <end position="387"/>
    </location>
</feature>
<feature type="compositionally biased region" description="Low complexity" evidence="1">
    <location>
        <begin position="82"/>
        <end position="94"/>
    </location>
</feature>
<dbReference type="STRING" id="35525.A0A164S0J9"/>
<feature type="compositionally biased region" description="Polar residues" evidence="1">
    <location>
        <begin position="431"/>
        <end position="440"/>
    </location>
</feature>
<dbReference type="OrthoDB" id="10398452at2759"/>
<feature type="compositionally biased region" description="Acidic residues" evidence="1">
    <location>
        <begin position="348"/>
        <end position="358"/>
    </location>
</feature>
<dbReference type="AlphaFoldDB" id="A0A164S0J9"/>
<keyword evidence="2" id="KW-0732">Signal</keyword>
<feature type="region of interest" description="Disordered" evidence="1">
    <location>
        <begin position="490"/>
        <end position="531"/>
    </location>
</feature>
<name>A0A164S0J9_9CRUS</name>
<organism evidence="3 4">
    <name type="scientific">Daphnia magna</name>
    <dbReference type="NCBI Taxonomy" id="35525"/>
    <lineage>
        <taxon>Eukaryota</taxon>
        <taxon>Metazoa</taxon>
        <taxon>Ecdysozoa</taxon>
        <taxon>Arthropoda</taxon>
        <taxon>Crustacea</taxon>
        <taxon>Branchiopoda</taxon>
        <taxon>Diplostraca</taxon>
        <taxon>Cladocera</taxon>
        <taxon>Anomopoda</taxon>
        <taxon>Daphniidae</taxon>
        <taxon>Daphnia</taxon>
    </lineage>
</organism>
<feature type="region of interest" description="Disordered" evidence="1">
    <location>
        <begin position="78"/>
        <end position="101"/>
    </location>
</feature>
<evidence type="ECO:0000256" key="2">
    <source>
        <dbReference type="SAM" id="SignalP"/>
    </source>
</evidence>
<feature type="compositionally biased region" description="Acidic residues" evidence="1">
    <location>
        <begin position="256"/>
        <end position="265"/>
    </location>
</feature>
<dbReference type="EMBL" id="LRGB01002121">
    <property type="protein sequence ID" value="KZS09123.1"/>
    <property type="molecule type" value="Genomic_DNA"/>
</dbReference>
<feature type="chain" id="PRO_5007853033" evidence="2">
    <location>
        <begin position="28"/>
        <end position="617"/>
    </location>
</feature>
<reference evidence="3 4" key="1">
    <citation type="submission" date="2016-03" db="EMBL/GenBank/DDBJ databases">
        <title>EvidentialGene: Evidence-directed Construction of Genes on Genomes.</title>
        <authorList>
            <person name="Gilbert D.G."/>
            <person name="Choi J.-H."/>
            <person name="Mockaitis K."/>
            <person name="Colbourne J."/>
            <person name="Pfrender M."/>
        </authorList>
    </citation>
    <scope>NUCLEOTIDE SEQUENCE [LARGE SCALE GENOMIC DNA]</scope>
    <source>
        <strain evidence="3 4">Xinb3</strain>
        <tissue evidence="3">Complete organism</tissue>
    </source>
</reference>
<feature type="region of interest" description="Disordered" evidence="1">
    <location>
        <begin position="235"/>
        <end position="313"/>
    </location>
</feature>
<gene>
    <name evidence="3" type="ORF">APZ42_026872</name>
</gene>
<feature type="compositionally biased region" description="Low complexity" evidence="1">
    <location>
        <begin position="491"/>
        <end position="500"/>
    </location>
</feature>
<feature type="compositionally biased region" description="Low complexity" evidence="1">
    <location>
        <begin position="331"/>
        <end position="342"/>
    </location>
</feature>
<proteinExistence type="predicted"/>
<evidence type="ECO:0000256" key="1">
    <source>
        <dbReference type="SAM" id="MobiDB-lite"/>
    </source>
</evidence>
<comment type="caution">
    <text evidence="3">The sequence shown here is derived from an EMBL/GenBank/DDBJ whole genome shotgun (WGS) entry which is preliminary data.</text>
</comment>
<accession>A0A164S0J9</accession>
<keyword evidence="4" id="KW-1185">Reference proteome</keyword>
<feature type="compositionally biased region" description="Polar residues" evidence="1">
    <location>
        <begin position="290"/>
        <end position="309"/>
    </location>
</feature>
<dbReference type="Proteomes" id="UP000076858">
    <property type="component" value="Unassembled WGS sequence"/>
</dbReference>
<feature type="signal peptide" evidence="2">
    <location>
        <begin position="1"/>
        <end position="27"/>
    </location>
</feature>